<feature type="domain" description="YbaK/aminoacyl-tRNA synthetase-associated" evidence="2">
    <location>
        <begin position="24"/>
        <end position="150"/>
    </location>
</feature>
<comment type="similarity">
    <text evidence="1">Belongs to the PRORSD1 family.</text>
</comment>
<protein>
    <submittedName>
        <fullName evidence="3">Prolyl-tRNA synthetase associated domain-containing protein</fullName>
    </submittedName>
</protein>
<dbReference type="Gene3D" id="3.90.960.10">
    <property type="entry name" value="YbaK/aminoacyl-tRNA synthetase-associated domain"/>
    <property type="match status" value="1"/>
</dbReference>
<dbReference type="Pfam" id="PF04073">
    <property type="entry name" value="tRNA_edit"/>
    <property type="match status" value="1"/>
</dbReference>
<dbReference type="CDD" id="cd04335">
    <property type="entry name" value="PrdX_deacylase"/>
    <property type="match status" value="1"/>
</dbReference>
<evidence type="ECO:0000259" key="2">
    <source>
        <dbReference type="Pfam" id="PF04073"/>
    </source>
</evidence>
<name>A0ABW6ZYN1_9HYPH</name>
<dbReference type="Proteomes" id="UP001604002">
    <property type="component" value="Unassembled WGS sequence"/>
</dbReference>
<dbReference type="InterPro" id="IPR040285">
    <property type="entry name" value="ProX/PRXD1"/>
</dbReference>
<dbReference type="PANTHER" id="PTHR31423:SF3">
    <property type="entry name" value="PROLYL-TRNA SYNTHETASE ASSOCIATED DOMAIN-CONTAINING PROTEIN 1-RELATED"/>
    <property type="match status" value="1"/>
</dbReference>
<evidence type="ECO:0000313" key="3">
    <source>
        <dbReference type="EMBL" id="MFG1372834.1"/>
    </source>
</evidence>
<gene>
    <name evidence="3" type="ORF">V5F32_11730</name>
</gene>
<comment type="caution">
    <text evidence="3">The sequence shown here is derived from an EMBL/GenBank/DDBJ whole genome shotgun (WGS) entry which is preliminary data.</text>
</comment>
<proteinExistence type="inferred from homology"/>
<dbReference type="InterPro" id="IPR036754">
    <property type="entry name" value="YbaK/aa-tRNA-synt-asso_dom_sf"/>
</dbReference>
<accession>A0ABW6ZYN1</accession>
<dbReference type="InterPro" id="IPR007214">
    <property type="entry name" value="YbaK/aa-tRNA-synth-assoc-dom"/>
</dbReference>
<dbReference type="EMBL" id="JBAFVH010000006">
    <property type="protein sequence ID" value="MFG1372834.1"/>
    <property type="molecule type" value="Genomic_DNA"/>
</dbReference>
<dbReference type="PANTHER" id="PTHR31423">
    <property type="entry name" value="YBAK DOMAIN-CONTAINING PROTEIN"/>
    <property type="match status" value="1"/>
</dbReference>
<dbReference type="RefSeq" id="WP_393992686.1">
    <property type="nucleotide sequence ID" value="NZ_JBAFVH010000006.1"/>
</dbReference>
<keyword evidence="4" id="KW-1185">Reference proteome</keyword>
<organism evidence="3 4">
    <name type="scientific">Xanthobacter oligotrophicus</name>
    <dbReference type="NCBI Taxonomy" id="2607286"/>
    <lineage>
        <taxon>Bacteria</taxon>
        <taxon>Pseudomonadati</taxon>
        <taxon>Pseudomonadota</taxon>
        <taxon>Alphaproteobacteria</taxon>
        <taxon>Hyphomicrobiales</taxon>
        <taxon>Xanthobacteraceae</taxon>
        <taxon>Xanthobacter</taxon>
    </lineage>
</organism>
<evidence type="ECO:0000313" key="4">
    <source>
        <dbReference type="Proteomes" id="UP001604002"/>
    </source>
</evidence>
<sequence length="170" mass="17703">MPLTPDALLDLLAANGIPATTHAHPPVHTVAESQALRGDIPGAHTKNLFLRDGKKTYFLVAIAEDTPVNLKALKGPLGAKGSLSFGSAEALYEHLGVLPGAVTLLAAANDTAGLVKVAIDAELLRAEAVGCHPLTNERTTVLTPAALRAFFKLTGHEVMELEIPPPGTEP</sequence>
<reference evidence="3 4" key="1">
    <citation type="submission" date="2024-02" db="EMBL/GenBank/DDBJ databases">
        <title>Expansion and revision of Xanthobacter and proposal of Roseixanthobacter gen. nov.</title>
        <authorList>
            <person name="Soltysiak M.P.M."/>
            <person name="Jalihal A."/>
            <person name="Ory A."/>
            <person name="Chrisophersen C."/>
            <person name="Lee A.D."/>
            <person name="Boulton J."/>
            <person name="Springer M."/>
        </authorList>
    </citation>
    <scope>NUCLEOTIDE SEQUENCE [LARGE SCALE GENOMIC DNA]</scope>
    <source>
        <strain evidence="3 4">23A</strain>
    </source>
</reference>
<evidence type="ECO:0000256" key="1">
    <source>
        <dbReference type="ARBA" id="ARBA00010201"/>
    </source>
</evidence>
<dbReference type="SUPFAM" id="SSF55826">
    <property type="entry name" value="YbaK/ProRS associated domain"/>
    <property type="match status" value="1"/>
</dbReference>